<dbReference type="Proteomes" id="UP000478183">
    <property type="component" value="Unassembled WGS sequence"/>
</dbReference>
<proteinExistence type="predicted"/>
<evidence type="ECO:0000313" key="5">
    <source>
        <dbReference type="EMBL" id="MTH79145.1"/>
    </source>
</evidence>
<protein>
    <submittedName>
        <fullName evidence="5">Helix-turn-helix domain-containing protein</fullName>
    </submittedName>
</protein>
<sequence>MGTVAKNSISNEKMEYLGVSGTRTIRSTALDKSSITATRLTRDTPDHGFVDAHVQEDAFMLAYQLQEYQGDLWVDGKAVDFPCSRPGHFTFYDYRRSWQANMKSPFDVVNFYIPRNALAALSEDMRGRIEGFSIAPGQDVEDPTIRGLVGALRAVFDTPSQCSQLFFDHVGLALCMHLAATYGEAQTTPLHHPMGLAPWQVKRAQEMIDAKLDGELLIADLASACGLSVSYFTRAFKIATGMPPYKWMTKRRIDKAMDLLKGSSQSISEIALNCGFADQSHFTRVFTGAVGASPGKWRRGFRQ</sequence>
<evidence type="ECO:0000256" key="2">
    <source>
        <dbReference type="ARBA" id="ARBA00023125"/>
    </source>
</evidence>
<dbReference type="PANTHER" id="PTHR46796">
    <property type="entry name" value="HTH-TYPE TRANSCRIPTIONAL ACTIVATOR RHAS-RELATED"/>
    <property type="match status" value="1"/>
</dbReference>
<organism evidence="5 6">
    <name type="scientific">Paracoccus aestuariivivens</name>
    <dbReference type="NCBI Taxonomy" id="1820333"/>
    <lineage>
        <taxon>Bacteria</taxon>
        <taxon>Pseudomonadati</taxon>
        <taxon>Pseudomonadota</taxon>
        <taxon>Alphaproteobacteria</taxon>
        <taxon>Rhodobacterales</taxon>
        <taxon>Paracoccaceae</taxon>
        <taxon>Paracoccus</taxon>
    </lineage>
</organism>
<name>A0A6L6JD59_9RHOB</name>
<dbReference type="PROSITE" id="PS01124">
    <property type="entry name" value="HTH_ARAC_FAMILY_2"/>
    <property type="match status" value="1"/>
</dbReference>
<dbReference type="AlphaFoldDB" id="A0A6L6JD59"/>
<dbReference type="PANTHER" id="PTHR46796:SF14">
    <property type="entry name" value="TRANSCRIPTIONAL REGULATORY PROTEIN"/>
    <property type="match status" value="1"/>
</dbReference>
<dbReference type="EMBL" id="WMIE01000011">
    <property type="protein sequence ID" value="MTH79145.1"/>
    <property type="molecule type" value="Genomic_DNA"/>
</dbReference>
<gene>
    <name evidence="5" type="ORF">GL286_15565</name>
</gene>
<dbReference type="InterPro" id="IPR009057">
    <property type="entry name" value="Homeodomain-like_sf"/>
</dbReference>
<evidence type="ECO:0000256" key="3">
    <source>
        <dbReference type="ARBA" id="ARBA00023163"/>
    </source>
</evidence>
<dbReference type="GO" id="GO:0003700">
    <property type="term" value="F:DNA-binding transcription factor activity"/>
    <property type="evidence" value="ECO:0007669"/>
    <property type="project" value="InterPro"/>
</dbReference>
<dbReference type="InterPro" id="IPR050204">
    <property type="entry name" value="AraC_XylS_family_regulators"/>
</dbReference>
<comment type="caution">
    <text evidence="5">The sequence shown here is derived from an EMBL/GenBank/DDBJ whole genome shotgun (WGS) entry which is preliminary data.</text>
</comment>
<evidence type="ECO:0000313" key="6">
    <source>
        <dbReference type="Proteomes" id="UP000478183"/>
    </source>
</evidence>
<evidence type="ECO:0000259" key="4">
    <source>
        <dbReference type="PROSITE" id="PS01124"/>
    </source>
</evidence>
<keyword evidence="6" id="KW-1185">Reference proteome</keyword>
<dbReference type="Gene3D" id="1.10.10.60">
    <property type="entry name" value="Homeodomain-like"/>
    <property type="match status" value="2"/>
</dbReference>
<dbReference type="GO" id="GO:0043565">
    <property type="term" value="F:sequence-specific DNA binding"/>
    <property type="evidence" value="ECO:0007669"/>
    <property type="project" value="InterPro"/>
</dbReference>
<evidence type="ECO:0000256" key="1">
    <source>
        <dbReference type="ARBA" id="ARBA00023015"/>
    </source>
</evidence>
<keyword evidence="3" id="KW-0804">Transcription</keyword>
<dbReference type="InterPro" id="IPR020449">
    <property type="entry name" value="Tscrpt_reg_AraC-type_HTH"/>
</dbReference>
<dbReference type="OrthoDB" id="9793400at2"/>
<dbReference type="PRINTS" id="PR00032">
    <property type="entry name" value="HTHARAC"/>
</dbReference>
<accession>A0A6L6JD59</accession>
<keyword evidence="1" id="KW-0805">Transcription regulation</keyword>
<feature type="domain" description="HTH araC/xylS-type" evidence="4">
    <location>
        <begin position="202"/>
        <end position="300"/>
    </location>
</feature>
<dbReference type="SUPFAM" id="SSF46689">
    <property type="entry name" value="Homeodomain-like"/>
    <property type="match status" value="2"/>
</dbReference>
<reference evidence="5 6" key="1">
    <citation type="submission" date="2019-11" db="EMBL/GenBank/DDBJ databases">
        <authorList>
            <person name="Dong K."/>
        </authorList>
    </citation>
    <scope>NUCLEOTIDE SEQUENCE [LARGE SCALE GENOMIC DNA]</scope>
    <source>
        <strain evidence="5 6">NBRC 111993</strain>
    </source>
</reference>
<dbReference type="SMART" id="SM00342">
    <property type="entry name" value="HTH_ARAC"/>
    <property type="match status" value="1"/>
</dbReference>
<dbReference type="InterPro" id="IPR018060">
    <property type="entry name" value="HTH_AraC"/>
</dbReference>
<dbReference type="Pfam" id="PF12833">
    <property type="entry name" value="HTH_18"/>
    <property type="match status" value="1"/>
</dbReference>
<keyword evidence="2" id="KW-0238">DNA-binding</keyword>